<dbReference type="GO" id="GO:0016020">
    <property type="term" value="C:membrane"/>
    <property type="evidence" value="ECO:0007669"/>
    <property type="project" value="UniProtKB-SubCell"/>
</dbReference>
<accession>A0AB39XIQ9</accession>
<dbReference type="AlphaFoldDB" id="A0AB39XIQ9"/>
<protein>
    <submittedName>
        <fullName evidence="3">Phosphatase PAP2 family protein</fullName>
    </submittedName>
</protein>
<dbReference type="InterPro" id="IPR026841">
    <property type="entry name" value="Aur1/Ipt1"/>
</dbReference>
<feature type="transmembrane region" description="Helical" evidence="1">
    <location>
        <begin position="230"/>
        <end position="249"/>
    </location>
</feature>
<evidence type="ECO:0000313" key="3">
    <source>
        <dbReference type="EMBL" id="XDV57632.1"/>
    </source>
</evidence>
<feature type="domain" description="Inositolphosphotransferase Aur1/Ipt1" evidence="2">
    <location>
        <begin position="114"/>
        <end position="295"/>
    </location>
</feature>
<evidence type="ECO:0000256" key="1">
    <source>
        <dbReference type="SAM" id="Phobius"/>
    </source>
</evidence>
<keyword evidence="1" id="KW-1133">Transmembrane helix</keyword>
<keyword evidence="1" id="KW-0812">Transmembrane</keyword>
<keyword evidence="1" id="KW-0472">Membrane</keyword>
<feature type="transmembrane region" description="Helical" evidence="1">
    <location>
        <begin position="53"/>
        <end position="73"/>
    </location>
</feature>
<feature type="transmembrane region" description="Helical" evidence="1">
    <location>
        <begin position="79"/>
        <end position="102"/>
    </location>
</feature>
<dbReference type="EMBL" id="CP165734">
    <property type="protein sequence ID" value="XDV57632.1"/>
    <property type="molecule type" value="Genomic_DNA"/>
</dbReference>
<feature type="transmembrane region" description="Helical" evidence="1">
    <location>
        <begin position="174"/>
        <end position="192"/>
    </location>
</feature>
<reference evidence="3" key="1">
    <citation type="submission" date="2024-08" db="EMBL/GenBank/DDBJ databases">
        <authorList>
            <person name="Chaddad Z."/>
            <person name="Lamrabet M."/>
            <person name="Bouhnik O."/>
            <person name="Alami S."/>
            <person name="Wipf D."/>
            <person name="Courty P.E."/>
            <person name="Missbah El Idrissi M."/>
        </authorList>
    </citation>
    <scope>NUCLEOTIDE SEQUENCE</scope>
    <source>
        <strain evidence="3">LLZ17</strain>
    </source>
</reference>
<organism evidence="3">
    <name type="scientific">Bradyrhizobium sp. LLZ17</name>
    <dbReference type="NCBI Taxonomy" id="3239388"/>
    <lineage>
        <taxon>Bacteria</taxon>
        <taxon>Pseudomonadati</taxon>
        <taxon>Pseudomonadota</taxon>
        <taxon>Alphaproteobacteria</taxon>
        <taxon>Hyphomicrobiales</taxon>
        <taxon>Nitrobacteraceae</taxon>
        <taxon>Bradyrhizobium</taxon>
    </lineage>
</organism>
<gene>
    <name evidence="3" type="ORF">AB8Z38_34830</name>
</gene>
<feature type="transmembrane region" description="Helical" evidence="1">
    <location>
        <begin position="282"/>
        <end position="300"/>
    </location>
</feature>
<feature type="transmembrane region" description="Helical" evidence="1">
    <location>
        <begin position="255"/>
        <end position="275"/>
    </location>
</feature>
<feature type="transmembrane region" description="Helical" evidence="1">
    <location>
        <begin position="139"/>
        <end position="162"/>
    </location>
</feature>
<evidence type="ECO:0000259" key="2">
    <source>
        <dbReference type="Pfam" id="PF14378"/>
    </source>
</evidence>
<proteinExistence type="predicted"/>
<sequence length="309" mass="33986">MSYSEYVERKAPSLARNHCQESAEATNFWLIIGAMTAVAALGLYLLNIRISLGFPTIFGFIVLVGLNLFYTRIRKNPLFASITLTCAQLVAFTNVAIVLSYLAAARRVPLVDNALAAMDAAVGFNWLALFTWLKIEHPTIGWMLDLIYDTMIIQVFILLIVLFSTKRLMHTRAFGWLFAVTLLIVIPISMALPAEGAWAHYGVVHLTSAYYLPEFYAIRSGSMVIDLAKATGIIQFPSFHAALALILILSSRGTFLFPLYLPLNVLMIISALTAGGHYLTDVAFGLAIVPVAILLLRLMGCMPDPHTAS</sequence>
<dbReference type="Pfam" id="PF14378">
    <property type="entry name" value="PAP2_3"/>
    <property type="match status" value="1"/>
</dbReference>
<dbReference type="RefSeq" id="WP_369722053.1">
    <property type="nucleotide sequence ID" value="NZ_CP165734.1"/>
</dbReference>
<feature type="transmembrane region" description="Helical" evidence="1">
    <location>
        <begin position="28"/>
        <end position="46"/>
    </location>
</feature>
<name>A0AB39XIQ9_9BRAD</name>